<name>A0ACC1P7C8_9APHY</name>
<keyword evidence="2" id="KW-1185">Reference proteome</keyword>
<evidence type="ECO:0000313" key="2">
    <source>
        <dbReference type="Proteomes" id="UP001144978"/>
    </source>
</evidence>
<gene>
    <name evidence="1" type="ORF">NUW54_g9326</name>
</gene>
<accession>A0ACC1P7C8</accession>
<reference evidence="1" key="1">
    <citation type="submission" date="2022-08" db="EMBL/GenBank/DDBJ databases">
        <title>Genome Sequence of Pycnoporus sanguineus.</title>
        <authorList>
            <person name="Buettner E."/>
        </authorList>
    </citation>
    <scope>NUCLEOTIDE SEQUENCE</scope>
    <source>
        <strain evidence="1">CG-C14</strain>
    </source>
</reference>
<dbReference type="EMBL" id="JANSHE010003086">
    <property type="protein sequence ID" value="KAJ2987774.1"/>
    <property type="molecule type" value="Genomic_DNA"/>
</dbReference>
<sequence>MRRATTRRPARTVSPAHTDPFYNFYGAHALFTFALDRTFTPDLAQVVGRKTIWLAPPEASPYMYPYPSVGSSSSLADDTDHRRNPAANQESPSMSNTSRVDVFATGDDIRGSKDLFSDFWREVPPMAMQVTLERGDLLFFPPASRNCAPQVPAAPGPSPRDCTDHKEYTPCTQRQIHTYTEGTLQKACEHLDANPGATYDAVASLFNVPRSTLYARHKGLHSSRRGSHHEQQLLTPEEEEALCDWLDHISAEGLPADKDTVCEMVQAITGQSARPNRKWVYRFLARHPQIRLGRPSGLAPERAQAFNRTNVADHFAKLKELIKRYKIPWNHIYNMDEKGIQVGGHGRIRKIKYFVRRGRRTNYKIRSSSLELVTVVECVCADGSTIQPGIIFSGERLSTDIFMNASVDPHVCISVSPNGWTSNFHCLEWFRQCFIPQATSRRTSDAPLLLILDGHPSHVTPEMRQLALDNNVHIFLLPPHTTHRLQPLDVGIFAHLEHKWRAHCDQYFKISGGEDMQRAEFVRHYLEVRNATFTEDLVRKAWRDSGITPTGLHAGFFSEEDYAPSHVSSTRAHVPPTYPTKHPLFEEHAMTVAGESASAQSSGRESNQDSIVNRDRSNLRERARLRRHRSISAATSATPGNDSSSAPHHCRHRMCPQCQLETAGLREHVSALEEELDELSFSNA</sequence>
<protein>
    <submittedName>
        <fullName evidence="1">Uncharacterized protein</fullName>
    </submittedName>
</protein>
<comment type="caution">
    <text evidence="1">The sequence shown here is derived from an EMBL/GenBank/DDBJ whole genome shotgun (WGS) entry which is preliminary data.</text>
</comment>
<organism evidence="1 2">
    <name type="scientific">Trametes sanguinea</name>
    <dbReference type="NCBI Taxonomy" id="158606"/>
    <lineage>
        <taxon>Eukaryota</taxon>
        <taxon>Fungi</taxon>
        <taxon>Dikarya</taxon>
        <taxon>Basidiomycota</taxon>
        <taxon>Agaricomycotina</taxon>
        <taxon>Agaricomycetes</taxon>
        <taxon>Polyporales</taxon>
        <taxon>Polyporaceae</taxon>
        <taxon>Trametes</taxon>
    </lineage>
</organism>
<dbReference type="Proteomes" id="UP001144978">
    <property type="component" value="Unassembled WGS sequence"/>
</dbReference>
<evidence type="ECO:0000313" key="1">
    <source>
        <dbReference type="EMBL" id="KAJ2987774.1"/>
    </source>
</evidence>
<proteinExistence type="predicted"/>